<dbReference type="Proteomes" id="UP000682782">
    <property type="component" value="Chromosome"/>
</dbReference>
<proteinExistence type="predicted"/>
<reference evidence="1" key="1">
    <citation type="submission" date="2021-01" db="EMBL/GenBank/DDBJ databases">
        <title>Complete genome sequence of Clostridiales bacterium R-7.</title>
        <authorList>
            <person name="Mahoney-Kurpe S.C."/>
            <person name="Palevich N."/>
            <person name="Koike S."/>
            <person name="Moon C.D."/>
            <person name="Attwood G.T."/>
        </authorList>
    </citation>
    <scope>NUCLEOTIDE SEQUENCE</scope>
    <source>
        <strain evidence="1">R-7</strain>
    </source>
</reference>
<sequence>MTERMKMQMVKHAAEQAVILIPSLEPDSRLPAYIQELKKNGFAHIVVVDDGSGEAFRPVFDEVSAVEDTVVLRHEVNKGKGVALKTGYRYIMENLTDITGVITADADGQHTVTDCLRLAAELEKGEKALYLGSRDFNLECIPPKSRSGNKITSAVFKLLYGQYLPDTQTGLRAFRKEELAFMTEVEGERYEYEMKVLIACSRARIPMIPVAIETIYENNNEGTHFHPIRDSWRIYKVIFGSFFKFMSVSLICFAIDQILALILRKWMLPAAGLVRGSMMNVQVSGYGARLVSSVINFLLNKNLVFQMKGKAGRPALRYALLCIAIITISNVGVWTLGQIGMADWLAKILMDTLLYFLSYRVQDRWVFREE</sequence>
<gene>
    <name evidence="1" type="ORF">JYE49_03980</name>
</gene>
<accession>A0AC61MY37</accession>
<evidence type="ECO:0000313" key="2">
    <source>
        <dbReference type="Proteomes" id="UP000682782"/>
    </source>
</evidence>
<dbReference type="EMBL" id="CP068393">
    <property type="protein sequence ID" value="QUC67866.1"/>
    <property type="molecule type" value="Genomic_DNA"/>
</dbReference>
<organism evidence="1 2">
    <name type="scientific">Aristaeella hokkaidonensis</name>
    <dbReference type="NCBI Taxonomy" id="3046382"/>
    <lineage>
        <taxon>Bacteria</taxon>
        <taxon>Bacillati</taxon>
        <taxon>Bacillota</taxon>
        <taxon>Clostridia</taxon>
        <taxon>Eubacteriales</taxon>
        <taxon>Aristaeellaceae</taxon>
        <taxon>Aristaeella</taxon>
    </lineage>
</organism>
<name>A0AC61MY37_9FIRM</name>
<evidence type="ECO:0000313" key="1">
    <source>
        <dbReference type="EMBL" id="QUC67866.1"/>
    </source>
</evidence>
<keyword evidence="2" id="KW-1185">Reference proteome</keyword>
<protein>
    <submittedName>
        <fullName evidence="1">Bifunctional glycosyltransferase family 2/GtrA family protein</fullName>
    </submittedName>
</protein>